<proteinExistence type="predicted"/>
<feature type="signal peptide" evidence="1">
    <location>
        <begin position="1"/>
        <end position="18"/>
    </location>
</feature>
<protein>
    <submittedName>
        <fullName evidence="2">Uncharacterized protein</fullName>
    </submittedName>
</protein>
<accession>A0AA95H5L9</accession>
<reference evidence="2" key="1">
    <citation type="journal article" date="2023" name="Int. J. Mol. Sci.">
        <title>Metagenomics Revealed a New Genus 'Candidatus Thiocaldithrix dubininis' gen. nov., sp. nov. and a New Species 'Candidatus Thiothrix putei' sp. nov. in the Family Thiotrichaceae, Some Members of Which Have Traits of Both Na+- and H+-Motive Energetics.</title>
        <authorList>
            <person name="Ravin N.V."/>
            <person name="Muntyan M.S."/>
            <person name="Smolyakov D.D."/>
            <person name="Rudenko T.S."/>
            <person name="Beletsky A.V."/>
            <person name="Mardanov A.V."/>
            <person name="Grabovich M.Y."/>
        </authorList>
    </citation>
    <scope>NUCLEOTIDE SEQUENCE</scope>
    <source>
        <strain evidence="2">GKL-01</strain>
    </source>
</reference>
<dbReference type="EMBL" id="CP124755">
    <property type="protein sequence ID" value="WGZ91357.1"/>
    <property type="molecule type" value="Genomic_DNA"/>
</dbReference>
<evidence type="ECO:0000313" key="2">
    <source>
        <dbReference type="EMBL" id="WGZ91357.1"/>
    </source>
</evidence>
<dbReference type="PROSITE" id="PS51257">
    <property type="entry name" value="PROKAR_LIPOPROTEIN"/>
    <property type="match status" value="1"/>
</dbReference>
<gene>
    <name evidence="2" type="ORF">QJT80_02530</name>
</gene>
<name>A0AA95H5L9_9GAMM</name>
<sequence length="229" mass="24847">MRLLHNVFVIGLSLGLYACSTQPESPSTAATPATKPSVVNKPQVVVQTPQPKLRPKKAVVKSKAVSKPNAAVDTLATADVQAMQGTWSMMGFPIFTIQGTDLILVENKVVSKLQPVGNTLQGKMQDPRGNVCDAVLKLKQADALEINRTHCLDKNHKPTSAETAVFYRKSTPKTGDSSCSDLKQKRTALQNAMQKAALGSDERLNLASEYLQVEQVYKDKLCAVMDARP</sequence>
<dbReference type="Proteomes" id="UP001300672">
    <property type="component" value="Chromosome"/>
</dbReference>
<reference evidence="2" key="2">
    <citation type="submission" date="2023-04" db="EMBL/GenBank/DDBJ databases">
        <authorList>
            <person name="Beletskiy A.V."/>
            <person name="Mardanov A.V."/>
            <person name="Ravin N.V."/>
        </authorList>
    </citation>
    <scope>NUCLEOTIDE SEQUENCE</scope>
    <source>
        <strain evidence="2">GKL-01</strain>
    </source>
</reference>
<organism evidence="2">
    <name type="scientific">Candidatus Thiocaldithrix dubininis</name>
    <dbReference type="NCBI Taxonomy" id="3080823"/>
    <lineage>
        <taxon>Bacteria</taxon>
        <taxon>Pseudomonadati</taxon>
        <taxon>Pseudomonadota</taxon>
        <taxon>Gammaproteobacteria</taxon>
        <taxon>Thiotrichales</taxon>
        <taxon>Thiotrichaceae</taxon>
        <taxon>Candidatus Thiocaldithrix</taxon>
    </lineage>
</organism>
<keyword evidence="1" id="KW-0732">Signal</keyword>
<evidence type="ECO:0000256" key="1">
    <source>
        <dbReference type="SAM" id="SignalP"/>
    </source>
</evidence>
<feature type="chain" id="PRO_5041741833" evidence="1">
    <location>
        <begin position="19"/>
        <end position="229"/>
    </location>
</feature>
<dbReference type="KEGG" id="tdu:QJT80_02530"/>
<dbReference type="AlphaFoldDB" id="A0AA95H5L9"/>